<dbReference type="Proteomes" id="UP001205603">
    <property type="component" value="Unassembled WGS sequence"/>
</dbReference>
<reference evidence="2 3" key="1">
    <citation type="submission" date="2022-07" db="EMBL/GenBank/DDBJ databases">
        <title>Fecal culturing of patients with breast cancer.</title>
        <authorList>
            <person name="Teng N.M.Y."/>
            <person name="Kiu R."/>
            <person name="Evans R."/>
            <person name="Baker D.J."/>
            <person name="Zenner C."/>
            <person name="Robinson S.D."/>
            <person name="Hall L.J."/>
        </authorList>
    </citation>
    <scope>NUCLEOTIDE SEQUENCE [LARGE SCALE GENOMIC DNA]</scope>
    <source>
        <strain evidence="2 3">LH1063</strain>
    </source>
</reference>
<keyword evidence="1" id="KW-0812">Transmembrane</keyword>
<evidence type="ECO:0000313" key="2">
    <source>
        <dbReference type="EMBL" id="MCP9610558.1"/>
    </source>
</evidence>
<comment type="caution">
    <text evidence="2">The sequence shown here is derived from an EMBL/GenBank/DDBJ whole genome shotgun (WGS) entry which is preliminary data.</text>
</comment>
<keyword evidence="1" id="KW-1133">Transmembrane helix</keyword>
<name>A0ABT1MD39_9BACT</name>
<evidence type="ECO:0000256" key="1">
    <source>
        <dbReference type="SAM" id="Phobius"/>
    </source>
</evidence>
<proteinExistence type="predicted"/>
<accession>A0ABT1MD39</accession>
<protein>
    <submittedName>
        <fullName evidence="2">Uncharacterized protein</fullName>
    </submittedName>
</protein>
<dbReference type="EMBL" id="JANDHW010000001">
    <property type="protein sequence ID" value="MCP9610558.1"/>
    <property type="molecule type" value="Genomic_DNA"/>
</dbReference>
<organism evidence="2 3">
    <name type="scientific">Coprobacter tertius</name>
    <dbReference type="NCBI Taxonomy" id="2944915"/>
    <lineage>
        <taxon>Bacteria</taxon>
        <taxon>Pseudomonadati</taxon>
        <taxon>Bacteroidota</taxon>
        <taxon>Bacteroidia</taxon>
        <taxon>Bacteroidales</taxon>
        <taxon>Barnesiellaceae</taxon>
        <taxon>Coprobacter</taxon>
    </lineage>
</organism>
<gene>
    <name evidence="2" type="ORF">NMU02_00425</name>
</gene>
<sequence length="97" mass="11332">MKRSKMILAVKIAMALAVVLYIAFWGYNKIKFMSLKKYKWEPTSNVPILFPVDIHVAYMRCGENSALAVVVPTTQVWGILVRHMVWKGRFRFPPDWM</sequence>
<dbReference type="RefSeq" id="WP_255025080.1">
    <property type="nucleotide sequence ID" value="NZ_JANDHW010000001.1"/>
</dbReference>
<feature type="transmembrane region" description="Helical" evidence="1">
    <location>
        <begin position="6"/>
        <end position="27"/>
    </location>
</feature>
<keyword evidence="1" id="KW-0472">Membrane</keyword>
<keyword evidence="3" id="KW-1185">Reference proteome</keyword>
<evidence type="ECO:0000313" key="3">
    <source>
        <dbReference type="Proteomes" id="UP001205603"/>
    </source>
</evidence>